<name>A0AAP2Z277_9EURY</name>
<keyword evidence="2" id="KW-0804">Transcription</keyword>
<accession>A0AAP2Z277</accession>
<dbReference type="EMBL" id="JAOPKB010000002">
    <property type="protein sequence ID" value="MCU4972166.1"/>
    <property type="molecule type" value="Genomic_DNA"/>
</dbReference>
<feature type="region of interest" description="Disordered" evidence="3">
    <location>
        <begin position="96"/>
        <end position="122"/>
    </location>
</feature>
<evidence type="ECO:0000256" key="2">
    <source>
        <dbReference type="ARBA" id="ARBA00023163"/>
    </source>
</evidence>
<dbReference type="Pfam" id="PF04967">
    <property type="entry name" value="HTH_10"/>
    <property type="match status" value="1"/>
</dbReference>
<evidence type="ECO:0000256" key="1">
    <source>
        <dbReference type="ARBA" id="ARBA00023015"/>
    </source>
</evidence>
<evidence type="ECO:0000313" key="5">
    <source>
        <dbReference type="EMBL" id="MCU4743238.1"/>
    </source>
</evidence>
<dbReference type="PANTHER" id="PTHR34236:SF1">
    <property type="entry name" value="DIMETHYL SULFOXIDE REDUCTASE TRANSCRIPTIONAL ACTIVATOR"/>
    <property type="match status" value="1"/>
</dbReference>
<dbReference type="EMBL" id="JAOPKA010000013">
    <property type="protein sequence ID" value="MCU4743238.1"/>
    <property type="molecule type" value="Genomic_DNA"/>
</dbReference>
<gene>
    <name evidence="6" type="ORF">OB955_05390</name>
    <name evidence="5" type="ORF">OB960_17765</name>
</gene>
<sequence>MALIAEFSVPTDAFPLGRVFEALPRETTIELERIVPTCDTLFPYVWIHGVSVRTVERALEMSGMDVIVDRGGNGCEQEGSKVGSFSDSAADALTDERSSADAGAGSATDADTTASSSTPTNTHTGLSCSFTLLEDLGERGLLFRVTWGTHLDGIVTAITTSAVTLLSASCRNRTWTFRLRVDDHAEISHFRETCLENGVRISLTRLQSLGSTDGRDDELTEPQLEALGLAFERGYFDDPRRATLDELAAELDITRQSFAGRLRRGHRNVLARVFAAEPQPFAGIE</sequence>
<evidence type="ECO:0000313" key="6">
    <source>
        <dbReference type="EMBL" id="MCU4972166.1"/>
    </source>
</evidence>
<evidence type="ECO:0000313" key="8">
    <source>
        <dbReference type="Proteomes" id="UP001321018"/>
    </source>
</evidence>
<evidence type="ECO:0000313" key="7">
    <source>
        <dbReference type="Proteomes" id="UP001320972"/>
    </source>
</evidence>
<organism evidence="5 8">
    <name type="scientific">Natronoglomus mannanivorans</name>
    <dbReference type="NCBI Taxonomy" id="2979990"/>
    <lineage>
        <taxon>Archaea</taxon>
        <taxon>Methanobacteriati</taxon>
        <taxon>Methanobacteriota</taxon>
        <taxon>Stenosarchaea group</taxon>
        <taxon>Halobacteria</taxon>
        <taxon>Halobacteriales</taxon>
        <taxon>Natrialbaceae</taxon>
        <taxon>Natronoglomus</taxon>
    </lineage>
</organism>
<dbReference type="InterPro" id="IPR007050">
    <property type="entry name" value="HTH_bacterioopsin"/>
</dbReference>
<dbReference type="Proteomes" id="UP001321018">
    <property type="component" value="Unassembled WGS sequence"/>
</dbReference>
<dbReference type="Proteomes" id="UP001320972">
    <property type="component" value="Unassembled WGS sequence"/>
</dbReference>
<evidence type="ECO:0000259" key="4">
    <source>
        <dbReference type="Pfam" id="PF04967"/>
    </source>
</evidence>
<keyword evidence="1" id="KW-0805">Transcription regulation</keyword>
<feature type="domain" description="HTH bat-type" evidence="4">
    <location>
        <begin position="219"/>
        <end position="270"/>
    </location>
</feature>
<dbReference type="AlphaFoldDB" id="A0AAP2Z277"/>
<dbReference type="PANTHER" id="PTHR34236">
    <property type="entry name" value="DIMETHYL SULFOXIDE REDUCTASE TRANSCRIPTIONAL ACTIVATOR"/>
    <property type="match status" value="1"/>
</dbReference>
<protein>
    <submittedName>
        <fullName evidence="5">Helix-turn-helix domain-containing protein</fullName>
    </submittedName>
</protein>
<feature type="compositionally biased region" description="Low complexity" evidence="3">
    <location>
        <begin position="100"/>
        <end position="118"/>
    </location>
</feature>
<dbReference type="RefSeq" id="WP_338005050.1">
    <property type="nucleotide sequence ID" value="NZ_JAOPKA010000013.1"/>
</dbReference>
<reference evidence="5 7" key="1">
    <citation type="submission" date="2022-09" db="EMBL/GenBank/DDBJ databases">
        <title>Enrichment on poylsaccharides allowed isolation of novel metabolic and taxonomic groups of Haloarchaea.</title>
        <authorList>
            <person name="Sorokin D.Y."/>
            <person name="Elcheninov A.G."/>
            <person name="Khizhniak T.V."/>
            <person name="Kolganova T.V."/>
            <person name="Kublanov I.V."/>
        </authorList>
    </citation>
    <scope>NUCLEOTIDE SEQUENCE</scope>
    <source>
        <strain evidence="6 7">AArc-m2/3/4</strain>
        <strain evidence="5">AArc-xg1-1</strain>
    </source>
</reference>
<proteinExistence type="predicted"/>
<comment type="caution">
    <text evidence="5">The sequence shown here is derived from an EMBL/GenBank/DDBJ whole genome shotgun (WGS) entry which is preliminary data.</text>
</comment>
<keyword evidence="7" id="KW-1185">Reference proteome</keyword>
<evidence type="ECO:0000256" key="3">
    <source>
        <dbReference type="SAM" id="MobiDB-lite"/>
    </source>
</evidence>